<dbReference type="GO" id="GO:0071972">
    <property type="term" value="F:peptidoglycan L,D-transpeptidase activity"/>
    <property type="evidence" value="ECO:0007669"/>
    <property type="project" value="TreeGrafter"/>
</dbReference>
<dbReference type="GO" id="GO:0008658">
    <property type="term" value="F:penicillin binding"/>
    <property type="evidence" value="ECO:0007669"/>
    <property type="project" value="InterPro"/>
</dbReference>
<proteinExistence type="predicted"/>
<keyword evidence="1" id="KW-1133">Transmembrane helix</keyword>
<evidence type="ECO:0000313" key="4">
    <source>
        <dbReference type="Proteomes" id="UP000824123"/>
    </source>
</evidence>
<dbReference type="PANTHER" id="PTHR30627:SF24">
    <property type="entry name" value="PENICILLIN-BINDING PROTEIN 4B"/>
    <property type="match status" value="1"/>
</dbReference>
<keyword evidence="1" id="KW-0812">Transmembrane</keyword>
<dbReference type="EMBL" id="DVNK01000023">
    <property type="protein sequence ID" value="HIU46114.1"/>
    <property type="molecule type" value="Genomic_DNA"/>
</dbReference>
<dbReference type="InterPro" id="IPR001460">
    <property type="entry name" value="PCN-bd_Tpept"/>
</dbReference>
<dbReference type="InterPro" id="IPR050515">
    <property type="entry name" value="Beta-lactam/transpept"/>
</dbReference>
<keyword evidence="1" id="KW-0472">Membrane</keyword>
<dbReference type="GO" id="GO:0005886">
    <property type="term" value="C:plasma membrane"/>
    <property type="evidence" value="ECO:0007669"/>
    <property type="project" value="TreeGrafter"/>
</dbReference>
<evidence type="ECO:0000259" key="2">
    <source>
        <dbReference type="Pfam" id="PF00905"/>
    </source>
</evidence>
<reference evidence="3" key="2">
    <citation type="journal article" date="2021" name="PeerJ">
        <title>Extensive microbial diversity within the chicken gut microbiome revealed by metagenomics and culture.</title>
        <authorList>
            <person name="Gilroy R."/>
            <person name="Ravi A."/>
            <person name="Getino M."/>
            <person name="Pursley I."/>
            <person name="Horton D.L."/>
            <person name="Alikhan N.F."/>
            <person name="Baker D."/>
            <person name="Gharbi K."/>
            <person name="Hall N."/>
            <person name="Watson M."/>
            <person name="Adriaenssens E.M."/>
            <person name="Foster-Nyarko E."/>
            <person name="Jarju S."/>
            <person name="Secka A."/>
            <person name="Antonio M."/>
            <person name="Oren A."/>
            <person name="Chaudhuri R.R."/>
            <person name="La Ragione R."/>
            <person name="Hildebrand F."/>
            <person name="Pallen M.J."/>
        </authorList>
    </citation>
    <scope>NUCLEOTIDE SEQUENCE</scope>
    <source>
        <strain evidence="3">ChiSxjej2B14-8506</strain>
    </source>
</reference>
<feature type="domain" description="Penicillin-binding protein transpeptidase" evidence="2">
    <location>
        <begin position="157"/>
        <end position="460"/>
    </location>
</feature>
<accession>A0A9D1S3M6</accession>
<name>A0A9D1S3M6_9FIRM</name>
<gene>
    <name evidence="3" type="ORF">IAC59_02520</name>
</gene>
<dbReference type="PANTHER" id="PTHR30627">
    <property type="entry name" value="PEPTIDOGLYCAN D,D-TRANSPEPTIDASE"/>
    <property type="match status" value="1"/>
</dbReference>
<sequence length="468" mass="49736">MKELRRNIRIIGALMLAGILVLVVYLNYTVALNGNRWTNSTNNTRLTTARKYVIAGDIIDRNGEVLATTDSDGTRVYNSSSDIRIAVSQTVGDTLGMSGTGVETFFASELLGLSGNIFDRFTQWITGAEQRGSDVHLTIDANLCAYIADAFPDGKNGAVALINYKTGEIYAMVSLPGYDPKRVARQSDDDEDAPYLNRVTQGQYPPGSTFKIVTAAAALESLSGIESREFYCSGSMPVGEGFVTDNEGNGHGDVTFESAFVRSCNLTFGSLALELGNSRLKSRAEAMGFNTNFLFRDLVLYESSFPDTQSDFELAWAGVGQGRVLVTPLHMAMIAGAIANGGQMMEPRLVSSIVGDSGIPKARVGTGVYKRIVSSGVASKLQQYMEGVVKSGTGTKAQVDGYTIAGKTGTAEVSSSGAAKPHAWFVGYCADEQHPLAIAIVVENGGHGGDVAAPLAAKIFKKAINSGY</sequence>
<dbReference type="SUPFAM" id="SSF56601">
    <property type="entry name" value="beta-lactamase/transpeptidase-like"/>
    <property type="match status" value="1"/>
</dbReference>
<comment type="caution">
    <text evidence="3">The sequence shown here is derived from an EMBL/GenBank/DDBJ whole genome shotgun (WGS) entry which is preliminary data.</text>
</comment>
<dbReference type="Gene3D" id="3.90.1310.10">
    <property type="entry name" value="Penicillin-binding protein 2a (Domain 2)"/>
    <property type="match status" value="1"/>
</dbReference>
<evidence type="ECO:0000256" key="1">
    <source>
        <dbReference type="SAM" id="Phobius"/>
    </source>
</evidence>
<feature type="transmembrane region" description="Helical" evidence="1">
    <location>
        <begin position="7"/>
        <end position="28"/>
    </location>
</feature>
<reference evidence="3" key="1">
    <citation type="submission" date="2020-10" db="EMBL/GenBank/DDBJ databases">
        <authorList>
            <person name="Gilroy R."/>
        </authorList>
    </citation>
    <scope>NUCLEOTIDE SEQUENCE</scope>
    <source>
        <strain evidence="3">ChiSxjej2B14-8506</strain>
    </source>
</reference>
<organism evidence="3 4">
    <name type="scientific">Candidatus Fimadaptatus faecigallinarum</name>
    <dbReference type="NCBI Taxonomy" id="2840814"/>
    <lineage>
        <taxon>Bacteria</taxon>
        <taxon>Bacillati</taxon>
        <taxon>Bacillota</taxon>
        <taxon>Clostridia</taxon>
        <taxon>Eubacteriales</taxon>
        <taxon>Candidatus Fimadaptatus</taxon>
    </lineage>
</organism>
<dbReference type="InterPro" id="IPR012338">
    <property type="entry name" value="Beta-lactam/transpept-like"/>
</dbReference>
<dbReference type="Proteomes" id="UP000824123">
    <property type="component" value="Unassembled WGS sequence"/>
</dbReference>
<dbReference type="AlphaFoldDB" id="A0A9D1S3M6"/>
<dbReference type="Pfam" id="PF00905">
    <property type="entry name" value="Transpeptidase"/>
    <property type="match status" value="1"/>
</dbReference>
<evidence type="ECO:0000313" key="3">
    <source>
        <dbReference type="EMBL" id="HIU46114.1"/>
    </source>
</evidence>
<dbReference type="Gene3D" id="3.40.710.10">
    <property type="entry name" value="DD-peptidase/beta-lactamase superfamily"/>
    <property type="match status" value="1"/>
</dbReference>
<protein>
    <submittedName>
        <fullName evidence="3">Penicillin-binding protein 2</fullName>
    </submittedName>
</protein>
<dbReference type="GO" id="GO:0071555">
    <property type="term" value="P:cell wall organization"/>
    <property type="evidence" value="ECO:0007669"/>
    <property type="project" value="TreeGrafter"/>
</dbReference>